<accession>A0A0F9JAS6</accession>
<dbReference type="AlphaFoldDB" id="A0A0F9JAS6"/>
<sequence>MSIDTRAKMASIIGLGLPTPSLLPVPDDTIGSADRQHLLWLYSGIDIAVVSAVVRKVIELTVYLYSRVLTTKLYNRITSLNMFKRVIDTKFLSRVVSAWTKTEQ</sequence>
<name>A0A0F9JAS6_9ZZZZ</name>
<reference evidence="1" key="1">
    <citation type="journal article" date="2015" name="Nature">
        <title>Complex archaea that bridge the gap between prokaryotes and eukaryotes.</title>
        <authorList>
            <person name="Spang A."/>
            <person name="Saw J.H."/>
            <person name="Jorgensen S.L."/>
            <person name="Zaremba-Niedzwiedzka K."/>
            <person name="Martijn J."/>
            <person name="Lind A.E."/>
            <person name="van Eijk R."/>
            <person name="Schleper C."/>
            <person name="Guy L."/>
            <person name="Ettema T.J."/>
        </authorList>
    </citation>
    <scope>NUCLEOTIDE SEQUENCE</scope>
</reference>
<evidence type="ECO:0000313" key="1">
    <source>
        <dbReference type="EMBL" id="KKM66889.1"/>
    </source>
</evidence>
<organism evidence="1">
    <name type="scientific">marine sediment metagenome</name>
    <dbReference type="NCBI Taxonomy" id="412755"/>
    <lineage>
        <taxon>unclassified sequences</taxon>
        <taxon>metagenomes</taxon>
        <taxon>ecological metagenomes</taxon>
    </lineage>
</organism>
<proteinExistence type="predicted"/>
<gene>
    <name evidence="1" type="ORF">LCGC14_1476700</name>
</gene>
<dbReference type="EMBL" id="LAZR01010448">
    <property type="protein sequence ID" value="KKM66889.1"/>
    <property type="molecule type" value="Genomic_DNA"/>
</dbReference>
<protein>
    <submittedName>
        <fullName evidence="1">Uncharacterized protein</fullName>
    </submittedName>
</protein>
<comment type="caution">
    <text evidence="1">The sequence shown here is derived from an EMBL/GenBank/DDBJ whole genome shotgun (WGS) entry which is preliminary data.</text>
</comment>